<dbReference type="SMART" id="SM00836">
    <property type="entry name" value="DALR_1"/>
    <property type="match status" value="1"/>
</dbReference>
<dbReference type="Pfam" id="PF03485">
    <property type="entry name" value="Arg_tRNA_synt_N"/>
    <property type="match status" value="1"/>
</dbReference>
<dbReference type="GO" id="GO:0005737">
    <property type="term" value="C:cytoplasm"/>
    <property type="evidence" value="ECO:0007669"/>
    <property type="project" value="UniProtKB-SubCell"/>
</dbReference>
<keyword evidence="2 9" id="KW-0963">Cytoplasm</keyword>
<feature type="domain" description="Arginyl tRNA synthetase N-terminal" evidence="12">
    <location>
        <begin position="53"/>
        <end position="136"/>
    </location>
</feature>
<dbReference type="PRINTS" id="PR01038">
    <property type="entry name" value="TRNASYNTHARG"/>
</dbReference>
<dbReference type="Pfam" id="PF00750">
    <property type="entry name" value="tRNA-synt_1d"/>
    <property type="match status" value="1"/>
</dbReference>
<accession>A0A2H0CV42</accession>
<keyword evidence="4 9" id="KW-0547">Nucleotide-binding</keyword>
<evidence type="ECO:0000256" key="3">
    <source>
        <dbReference type="ARBA" id="ARBA00022598"/>
    </source>
</evidence>
<evidence type="ECO:0000256" key="2">
    <source>
        <dbReference type="ARBA" id="ARBA00022490"/>
    </source>
</evidence>
<dbReference type="Pfam" id="PF05746">
    <property type="entry name" value="DALR_1"/>
    <property type="match status" value="1"/>
</dbReference>
<evidence type="ECO:0000313" key="13">
    <source>
        <dbReference type="EMBL" id="PIP73589.1"/>
    </source>
</evidence>
<dbReference type="InterPro" id="IPR035684">
    <property type="entry name" value="ArgRS_core"/>
</dbReference>
<evidence type="ECO:0000256" key="9">
    <source>
        <dbReference type="HAMAP-Rule" id="MF_00123"/>
    </source>
</evidence>
<dbReference type="AlphaFoldDB" id="A0A2H0CV42"/>
<name>A0A2H0CV42_9BACT</name>
<organism evidence="13 14">
    <name type="scientific">Candidatus Lloydbacteria bacterium CG22_combo_CG10-13_8_21_14_all_47_15</name>
    <dbReference type="NCBI Taxonomy" id="1974635"/>
    <lineage>
        <taxon>Bacteria</taxon>
        <taxon>Candidatus Lloydiibacteriota</taxon>
    </lineage>
</organism>
<evidence type="ECO:0000256" key="5">
    <source>
        <dbReference type="ARBA" id="ARBA00022840"/>
    </source>
</evidence>
<dbReference type="InterPro" id="IPR008909">
    <property type="entry name" value="DALR_anticod-bd"/>
</dbReference>
<evidence type="ECO:0000256" key="7">
    <source>
        <dbReference type="ARBA" id="ARBA00023146"/>
    </source>
</evidence>
<keyword evidence="6 9" id="KW-0648">Protein biosynthesis</keyword>
<dbReference type="PANTHER" id="PTHR11956">
    <property type="entry name" value="ARGINYL-TRNA SYNTHETASE"/>
    <property type="match status" value="1"/>
</dbReference>
<dbReference type="CDD" id="cd00671">
    <property type="entry name" value="ArgRS_core"/>
    <property type="match status" value="1"/>
</dbReference>
<evidence type="ECO:0000256" key="6">
    <source>
        <dbReference type="ARBA" id="ARBA00022917"/>
    </source>
</evidence>
<dbReference type="SUPFAM" id="SSF47323">
    <property type="entry name" value="Anticodon-binding domain of a subclass of class I aminoacyl-tRNA synthetases"/>
    <property type="match status" value="1"/>
</dbReference>
<evidence type="ECO:0000259" key="11">
    <source>
        <dbReference type="SMART" id="SM00836"/>
    </source>
</evidence>
<evidence type="ECO:0000256" key="8">
    <source>
        <dbReference type="ARBA" id="ARBA00049339"/>
    </source>
</evidence>
<dbReference type="InterPro" id="IPR009080">
    <property type="entry name" value="tRNAsynth_Ia_anticodon-bd"/>
</dbReference>
<dbReference type="PROSITE" id="PS00178">
    <property type="entry name" value="AA_TRNA_LIGASE_I"/>
    <property type="match status" value="1"/>
</dbReference>
<dbReference type="GO" id="GO:0004814">
    <property type="term" value="F:arginine-tRNA ligase activity"/>
    <property type="evidence" value="ECO:0007669"/>
    <property type="project" value="UniProtKB-UniRule"/>
</dbReference>
<dbReference type="HAMAP" id="MF_00123">
    <property type="entry name" value="Arg_tRNA_synth"/>
    <property type="match status" value="1"/>
</dbReference>
<protein>
    <recommendedName>
        <fullName evidence="9">Arginine--tRNA ligase</fullName>
        <ecNumber evidence="9">6.1.1.19</ecNumber>
    </recommendedName>
    <alternativeName>
        <fullName evidence="9">Arginyl-tRNA synthetase</fullName>
        <shortName evidence="9">ArgRS</shortName>
    </alternativeName>
</protein>
<evidence type="ECO:0000313" key="14">
    <source>
        <dbReference type="Proteomes" id="UP000230638"/>
    </source>
</evidence>
<dbReference type="Gene3D" id="3.40.50.620">
    <property type="entry name" value="HUPs"/>
    <property type="match status" value="1"/>
</dbReference>
<gene>
    <name evidence="9 13" type="primary">argS</name>
    <name evidence="13" type="ORF">COW88_01480</name>
</gene>
<dbReference type="EMBL" id="PCTL01000016">
    <property type="protein sequence ID" value="PIP73589.1"/>
    <property type="molecule type" value="Genomic_DNA"/>
</dbReference>
<dbReference type="GO" id="GO:0005524">
    <property type="term" value="F:ATP binding"/>
    <property type="evidence" value="ECO:0007669"/>
    <property type="project" value="UniProtKB-UniRule"/>
</dbReference>
<dbReference type="GO" id="GO:0006420">
    <property type="term" value="P:arginyl-tRNA aminoacylation"/>
    <property type="evidence" value="ECO:0007669"/>
    <property type="project" value="UniProtKB-UniRule"/>
</dbReference>
<dbReference type="InterPro" id="IPR014729">
    <property type="entry name" value="Rossmann-like_a/b/a_fold"/>
</dbReference>
<evidence type="ECO:0000259" key="12">
    <source>
        <dbReference type="SMART" id="SM01016"/>
    </source>
</evidence>
<comment type="catalytic activity">
    <reaction evidence="8 9">
        <text>tRNA(Arg) + L-arginine + ATP = L-arginyl-tRNA(Arg) + AMP + diphosphate</text>
        <dbReference type="Rhea" id="RHEA:20301"/>
        <dbReference type="Rhea" id="RHEA-COMP:9658"/>
        <dbReference type="Rhea" id="RHEA-COMP:9673"/>
        <dbReference type="ChEBI" id="CHEBI:30616"/>
        <dbReference type="ChEBI" id="CHEBI:32682"/>
        <dbReference type="ChEBI" id="CHEBI:33019"/>
        <dbReference type="ChEBI" id="CHEBI:78442"/>
        <dbReference type="ChEBI" id="CHEBI:78513"/>
        <dbReference type="ChEBI" id="CHEBI:456215"/>
        <dbReference type="EC" id="6.1.1.19"/>
    </reaction>
</comment>
<dbReference type="Proteomes" id="UP000230638">
    <property type="component" value="Unassembled WGS sequence"/>
</dbReference>
<dbReference type="SMART" id="SM01016">
    <property type="entry name" value="Arg_tRNA_synt_N"/>
    <property type="match status" value="1"/>
</dbReference>
<dbReference type="SUPFAM" id="SSF55190">
    <property type="entry name" value="Arginyl-tRNA synthetase (ArgRS), N-terminal 'additional' domain"/>
    <property type="match status" value="1"/>
</dbReference>
<dbReference type="Gene3D" id="1.10.730.10">
    <property type="entry name" value="Isoleucyl-tRNA Synthetase, Domain 1"/>
    <property type="match status" value="1"/>
</dbReference>
<comment type="similarity">
    <text evidence="1 9 10">Belongs to the class-I aminoacyl-tRNA synthetase family.</text>
</comment>
<dbReference type="InterPro" id="IPR036695">
    <property type="entry name" value="Arg-tRNA-synth_N_sf"/>
</dbReference>
<reference evidence="13 14" key="1">
    <citation type="submission" date="2017-09" db="EMBL/GenBank/DDBJ databases">
        <title>Depth-based differentiation of microbial function through sediment-hosted aquifers and enrichment of novel symbionts in the deep terrestrial subsurface.</title>
        <authorList>
            <person name="Probst A.J."/>
            <person name="Ladd B."/>
            <person name="Jarett J.K."/>
            <person name="Geller-Mcgrath D.E."/>
            <person name="Sieber C.M."/>
            <person name="Emerson J.B."/>
            <person name="Anantharaman K."/>
            <person name="Thomas B.C."/>
            <person name="Malmstrom R."/>
            <person name="Stieglmeier M."/>
            <person name="Klingl A."/>
            <person name="Woyke T."/>
            <person name="Ryan C.M."/>
            <person name="Banfield J.F."/>
        </authorList>
    </citation>
    <scope>NUCLEOTIDE SEQUENCE [LARGE SCALE GENOMIC DNA]</scope>
    <source>
        <strain evidence="13">CG22_combo_CG10-13_8_21_14_all_47_15</strain>
    </source>
</reference>
<dbReference type="InterPro" id="IPR001278">
    <property type="entry name" value="Arg-tRNA-ligase"/>
</dbReference>
<sequence length="571" mass="64091">MEIRIGLSCIARLPISYARFSSDKAPPLGRFFLPASGVRVWYSSRISMEYAHQKVRDAVRRALEDEGMRADISPTIEHSPAYQTGDFATNASLIFAKEVGIRPDALAEKIAARISKDKKLFSDVSVAGRGFINMKLSDEAVGTFLRQTARTLGKGFSMRHGNINLEFISANPTGNLHLGHGRGAFYGDALARVLSYAGMRVAREYYINDSRESKQIVELGKTALGKGEQYMTPELKEKIDAIDFFGKSESEAGFLLASDIQKYNQQFIEAELGIPFDIWYSEDINLRGSGVVRTLFDVFQEKGFVYEKDGAWWMKTSEYGDDEDRVVKRSDGTWSYFMADIAYHADKIGRGYDALLDIWGADHHGHVKRMLAVKDMLSWDIEFRIFITQLVTLKEGGETKKMSKRAGTAVLLEDMVREVGVDALRWFYLEKSLSTHMEFDVALAKKQSAENPVYYVQYAHARAAGISENIGALPHDNTTIEDIIKVPAGRALAMKVLEFPEVVESISGNYFVHQLTTYAYELAAEFNQFYRDVRVIDEAEYRAGAAELVRTTKNTLAQTLALMGISAPEKM</sequence>
<evidence type="ECO:0000256" key="10">
    <source>
        <dbReference type="RuleBase" id="RU363038"/>
    </source>
</evidence>
<dbReference type="Gene3D" id="3.30.1360.70">
    <property type="entry name" value="Arginyl tRNA synthetase N-terminal domain"/>
    <property type="match status" value="1"/>
</dbReference>
<dbReference type="InterPro" id="IPR005148">
    <property type="entry name" value="Arg-tRNA-synth_N"/>
</dbReference>
<dbReference type="EC" id="6.1.1.19" evidence="9"/>
<evidence type="ECO:0000256" key="1">
    <source>
        <dbReference type="ARBA" id="ARBA00005594"/>
    </source>
</evidence>
<comment type="subunit">
    <text evidence="9">Monomer.</text>
</comment>
<evidence type="ECO:0000256" key="4">
    <source>
        <dbReference type="ARBA" id="ARBA00022741"/>
    </source>
</evidence>
<dbReference type="SUPFAM" id="SSF52374">
    <property type="entry name" value="Nucleotidylyl transferase"/>
    <property type="match status" value="1"/>
</dbReference>
<comment type="caution">
    <text evidence="13">The sequence shown here is derived from an EMBL/GenBank/DDBJ whole genome shotgun (WGS) entry which is preliminary data.</text>
</comment>
<comment type="subcellular location">
    <subcellularLocation>
        <location evidence="9">Cytoplasm</location>
    </subcellularLocation>
</comment>
<proteinExistence type="inferred from homology"/>
<keyword evidence="5 9" id="KW-0067">ATP-binding</keyword>
<keyword evidence="7 9" id="KW-0030">Aminoacyl-tRNA synthetase</keyword>
<dbReference type="InterPro" id="IPR001412">
    <property type="entry name" value="aa-tRNA-synth_I_CS"/>
</dbReference>
<feature type="short sequence motif" description="'HIGH' region" evidence="9">
    <location>
        <begin position="170"/>
        <end position="180"/>
    </location>
</feature>
<keyword evidence="3 9" id="KW-0436">Ligase</keyword>
<feature type="domain" description="DALR anticodon binding" evidence="11">
    <location>
        <begin position="456"/>
        <end position="571"/>
    </location>
</feature>
<dbReference type="PANTHER" id="PTHR11956:SF5">
    <property type="entry name" value="ARGININE--TRNA LIGASE, CYTOPLASMIC"/>
    <property type="match status" value="1"/>
</dbReference>